<reference evidence="8 9" key="1">
    <citation type="submission" date="2019-02" db="EMBL/GenBank/DDBJ databases">
        <title>Deep-cultivation of Planctomycetes and their phenomic and genomic characterization uncovers novel biology.</title>
        <authorList>
            <person name="Wiegand S."/>
            <person name="Jogler M."/>
            <person name="Boedeker C."/>
            <person name="Pinto D."/>
            <person name="Vollmers J."/>
            <person name="Rivas-Marin E."/>
            <person name="Kohn T."/>
            <person name="Peeters S.H."/>
            <person name="Heuer A."/>
            <person name="Rast P."/>
            <person name="Oberbeckmann S."/>
            <person name="Bunk B."/>
            <person name="Jeske O."/>
            <person name="Meyerdierks A."/>
            <person name="Storesund J.E."/>
            <person name="Kallscheuer N."/>
            <person name="Luecker S."/>
            <person name="Lage O.M."/>
            <person name="Pohl T."/>
            <person name="Merkel B.J."/>
            <person name="Hornburger P."/>
            <person name="Mueller R.-W."/>
            <person name="Bruemmer F."/>
            <person name="Labrenz M."/>
            <person name="Spormann A.M."/>
            <person name="Op Den Camp H."/>
            <person name="Overmann J."/>
            <person name="Amann R."/>
            <person name="Jetten M.S.M."/>
            <person name="Mascher T."/>
            <person name="Medema M.H."/>
            <person name="Devos D.P."/>
            <person name="Kaster A.-K."/>
            <person name="Ovreas L."/>
            <person name="Rohde M."/>
            <person name="Galperin M.Y."/>
            <person name="Jogler C."/>
        </authorList>
    </citation>
    <scope>NUCLEOTIDE SEQUENCE [LARGE SCALE GENOMIC DNA]</scope>
    <source>
        <strain evidence="8 9">Pla123a</strain>
    </source>
</reference>
<dbReference type="AlphaFoldDB" id="A0A5C5XTV4"/>
<evidence type="ECO:0000313" key="9">
    <source>
        <dbReference type="Proteomes" id="UP000318478"/>
    </source>
</evidence>
<dbReference type="InterPro" id="IPR050375">
    <property type="entry name" value="MFS_TsgA-like"/>
</dbReference>
<keyword evidence="4 7" id="KW-1133">Transmembrane helix</keyword>
<dbReference type="SUPFAM" id="SSF103473">
    <property type="entry name" value="MFS general substrate transporter"/>
    <property type="match status" value="2"/>
</dbReference>
<dbReference type="CDD" id="cd17394">
    <property type="entry name" value="MFS_FucP_like"/>
    <property type="match status" value="1"/>
</dbReference>
<dbReference type="OrthoDB" id="9795150at2"/>
<feature type="transmembrane region" description="Helical" evidence="7">
    <location>
        <begin position="373"/>
        <end position="392"/>
    </location>
</feature>
<dbReference type="EMBL" id="SJPO01000015">
    <property type="protein sequence ID" value="TWT66726.1"/>
    <property type="molecule type" value="Genomic_DNA"/>
</dbReference>
<keyword evidence="9" id="KW-1185">Reference proteome</keyword>
<feature type="transmembrane region" description="Helical" evidence="7">
    <location>
        <begin position="398"/>
        <end position="420"/>
    </location>
</feature>
<feature type="transmembrane region" description="Helical" evidence="7">
    <location>
        <begin position="65"/>
        <end position="85"/>
    </location>
</feature>
<evidence type="ECO:0000256" key="5">
    <source>
        <dbReference type="ARBA" id="ARBA00023136"/>
    </source>
</evidence>
<protein>
    <submittedName>
        <fullName evidence="8">L-fucose-proton symporter</fullName>
    </submittedName>
</protein>
<feature type="transmembrane region" description="Helical" evidence="7">
    <location>
        <begin position="123"/>
        <end position="146"/>
    </location>
</feature>
<keyword evidence="2" id="KW-1003">Cell membrane</keyword>
<keyword evidence="3 7" id="KW-0812">Transmembrane</keyword>
<evidence type="ECO:0000256" key="3">
    <source>
        <dbReference type="ARBA" id="ARBA00022692"/>
    </source>
</evidence>
<dbReference type="InterPro" id="IPR036259">
    <property type="entry name" value="MFS_trans_sf"/>
</dbReference>
<feature type="transmembrane region" description="Helical" evidence="7">
    <location>
        <begin position="457"/>
        <end position="477"/>
    </location>
</feature>
<feature type="transmembrane region" description="Helical" evidence="7">
    <location>
        <begin position="432"/>
        <end position="451"/>
    </location>
</feature>
<dbReference type="Proteomes" id="UP000318478">
    <property type="component" value="Unassembled WGS sequence"/>
</dbReference>
<dbReference type="RefSeq" id="WP_146591364.1">
    <property type="nucleotide sequence ID" value="NZ_SJPO01000015.1"/>
</dbReference>
<feature type="transmembrane region" description="Helical" evidence="7">
    <location>
        <begin position="243"/>
        <end position="265"/>
    </location>
</feature>
<dbReference type="GO" id="GO:0022857">
    <property type="term" value="F:transmembrane transporter activity"/>
    <property type="evidence" value="ECO:0007669"/>
    <property type="project" value="InterPro"/>
</dbReference>
<comment type="caution">
    <text evidence="8">The sequence shown here is derived from an EMBL/GenBank/DDBJ whole genome shotgun (WGS) entry which is preliminary data.</text>
</comment>
<evidence type="ECO:0000313" key="8">
    <source>
        <dbReference type="EMBL" id="TWT66726.1"/>
    </source>
</evidence>
<feature type="transmembrane region" description="Helical" evidence="7">
    <location>
        <begin position="204"/>
        <end position="223"/>
    </location>
</feature>
<feature type="transmembrane region" description="Helical" evidence="7">
    <location>
        <begin position="29"/>
        <end position="53"/>
    </location>
</feature>
<organism evidence="8 9">
    <name type="scientific">Posidoniimonas polymericola</name>
    <dbReference type="NCBI Taxonomy" id="2528002"/>
    <lineage>
        <taxon>Bacteria</taxon>
        <taxon>Pseudomonadati</taxon>
        <taxon>Planctomycetota</taxon>
        <taxon>Planctomycetia</taxon>
        <taxon>Pirellulales</taxon>
        <taxon>Lacipirellulaceae</taxon>
        <taxon>Posidoniimonas</taxon>
    </lineage>
</organism>
<name>A0A5C5XTV4_9BACT</name>
<feature type="transmembrane region" description="Helical" evidence="7">
    <location>
        <begin position="285"/>
        <end position="302"/>
    </location>
</feature>
<sequence>MPGAVDTTAGSPDRSAASTPQLGNTTGPFAVITLLFFFWGFITVMNDVLIPFLKGSFELSYFQAGLVQFAFFGAFFVISLIYFLVSSSSGDPINRFGYQKTIVLALVICAGGCALFSPAAANASYAFFLGALFLLATGVTILQIAANPYAAILGKPENASARLNLAQGFNSLGTTLAPIVGGLLLYKVFAPEGNVTLDAIKTPYLIYGGMFLLLAIVVGLSKLPRINEGGASGSGNAFQFPQLVLGMGAIFLYVGAEVAIGSYLINFMAHEDVMGWEEHVASIYLAYYWGGAMIGRLCGAIAMTQSDSPGKKPLYMAITAAGLVALIYVITAVRIEANVLEMDFLPFVELIPFVVMVALCLAAFAIGRGRPATILMIFSLSLIGLLVVAALFDGKVALWAALGIGLFNSIMWSNIFTLAIDDLGEHTSQGSSLLVMMIVGGAIFPPLMGLIADATDVRMAFLVPIVSYVYIAFYGWWSQRRISAKHAAA</sequence>
<dbReference type="PANTHER" id="PTHR43702">
    <property type="entry name" value="L-FUCOSE-PROTON SYMPORTER"/>
    <property type="match status" value="1"/>
</dbReference>
<evidence type="ECO:0000256" key="4">
    <source>
        <dbReference type="ARBA" id="ARBA00022989"/>
    </source>
</evidence>
<dbReference type="PANTHER" id="PTHR43702:SF3">
    <property type="entry name" value="PROTEIN TSGA"/>
    <property type="match status" value="1"/>
</dbReference>
<evidence type="ECO:0000256" key="2">
    <source>
        <dbReference type="ARBA" id="ARBA00022475"/>
    </source>
</evidence>
<feature type="transmembrane region" description="Helical" evidence="7">
    <location>
        <begin position="314"/>
        <end position="335"/>
    </location>
</feature>
<dbReference type="GO" id="GO:0005886">
    <property type="term" value="C:plasma membrane"/>
    <property type="evidence" value="ECO:0007669"/>
    <property type="project" value="UniProtKB-SubCell"/>
</dbReference>
<gene>
    <name evidence="8" type="primary">fucP_2</name>
    <name evidence="8" type="ORF">Pla123a_46140</name>
</gene>
<feature type="transmembrane region" description="Helical" evidence="7">
    <location>
        <begin position="347"/>
        <end position="366"/>
    </location>
</feature>
<accession>A0A5C5XTV4</accession>
<proteinExistence type="predicted"/>
<feature type="transmembrane region" description="Helical" evidence="7">
    <location>
        <begin position="97"/>
        <end position="116"/>
    </location>
</feature>
<comment type="subcellular location">
    <subcellularLocation>
        <location evidence="1">Cell inner membrane</location>
        <topology evidence="1">Multi-pass membrane protein</topology>
    </subcellularLocation>
</comment>
<evidence type="ECO:0000256" key="6">
    <source>
        <dbReference type="SAM" id="MobiDB-lite"/>
    </source>
</evidence>
<dbReference type="InterPro" id="IPR011701">
    <property type="entry name" value="MFS"/>
</dbReference>
<evidence type="ECO:0000256" key="7">
    <source>
        <dbReference type="SAM" id="Phobius"/>
    </source>
</evidence>
<keyword evidence="5 7" id="KW-0472">Membrane</keyword>
<dbReference type="Pfam" id="PF07690">
    <property type="entry name" value="MFS_1"/>
    <property type="match status" value="1"/>
</dbReference>
<dbReference type="Gene3D" id="1.20.1250.20">
    <property type="entry name" value="MFS general substrate transporter like domains"/>
    <property type="match status" value="3"/>
</dbReference>
<feature type="region of interest" description="Disordered" evidence="6">
    <location>
        <begin position="1"/>
        <end position="21"/>
    </location>
</feature>
<evidence type="ECO:0000256" key="1">
    <source>
        <dbReference type="ARBA" id="ARBA00004429"/>
    </source>
</evidence>